<reference evidence="1" key="1">
    <citation type="journal article" date="2014" name="Int. J. Syst. Evol. Microbiol.">
        <title>Complete genome sequence of Corynebacterium casei LMG S-19264T (=DSM 44701T), isolated from a smear-ripened cheese.</title>
        <authorList>
            <consortium name="US DOE Joint Genome Institute (JGI-PGF)"/>
            <person name="Walter F."/>
            <person name="Albersmeier A."/>
            <person name="Kalinowski J."/>
            <person name="Ruckert C."/>
        </authorList>
    </citation>
    <scope>NUCLEOTIDE SEQUENCE</scope>
    <source>
        <strain evidence="1">CGMCC 1.16012</strain>
    </source>
</reference>
<proteinExistence type="predicted"/>
<sequence>MLREKRGVSHVYQEVKRTTDGASAGWNQYDAGGFAVSKYTQMGGKSESSSG</sequence>
<dbReference type="Proteomes" id="UP000606730">
    <property type="component" value="Unassembled WGS sequence"/>
</dbReference>
<protein>
    <submittedName>
        <fullName evidence="1">Uncharacterized protein</fullName>
    </submittedName>
</protein>
<dbReference type="AlphaFoldDB" id="A0A917ACC4"/>
<name>A0A917ACC4_9RHOB</name>
<comment type="caution">
    <text evidence="1">The sequence shown here is derived from an EMBL/GenBank/DDBJ whole genome shotgun (WGS) entry which is preliminary data.</text>
</comment>
<organism evidence="1 2">
    <name type="scientific">Actibacterium pelagium</name>
    <dbReference type="NCBI Taxonomy" id="2029103"/>
    <lineage>
        <taxon>Bacteria</taxon>
        <taxon>Pseudomonadati</taxon>
        <taxon>Pseudomonadota</taxon>
        <taxon>Alphaproteobacteria</taxon>
        <taxon>Rhodobacterales</taxon>
        <taxon>Roseobacteraceae</taxon>
        <taxon>Actibacterium</taxon>
    </lineage>
</organism>
<evidence type="ECO:0000313" key="2">
    <source>
        <dbReference type="Proteomes" id="UP000606730"/>
    </source>
</evidence>
<reference evidence="1" key="2">
    <citation type="submission" date="2020-09" db="EMBL/GenBank/DDBJ databases">
        <authorList>
            <person name="Sun Q."/>
            <person name="Zhou Y."/>
        </authorList>
    </citation>
    <scope>NUCLEOTIDE SEQUENCE</scope>
    <source>
        <strain evidence="1">CGMCC 1.16012</strain>
    </source>
</reference>
<accession>A0A917ACC4</accession>
<gene>
    <name evidence="1" type="ORF">GCM10011517_07450</name>
</gene>
<dbReference type="EMBL" id="BMKN01000001">
    <property type="protein sequence ID" value="GGE42414.1"/>
    <property type="molecule type" value="Genomic_DNA"/>
</dbReference>
<evidence type="ECO:0000313" key="1">
    <source>
        <dbReference type="EMBL" id="GGE42414.1"/>
    </source>
</evidence>
<keyword evidence="2" id="KW-1185">Reference proteome</keyword>